<dbReference type="InParanoid" id="A0A448YEM4"/>
<dbReference type="STRING" id="13370.A0A448YEM4"/>
<dbReference type="PANTHER" id="PTHR31687:SF3">
    <property type="entry name" value="PROTEIN URG3"/>
    <property type="match status" value="1"/>
</dbReference>
<dbReference type="InterPro" id="IPR012469">
    <property type="entry name" value="DUF1688"/>
</dbReference>
<dbReference type="Proteomes" id="UP000290900">
    <property type="component" value="Unassembled WGS sequence"/>
</dbReference>
<dbReference type="Pfam" id="PF07958">
    <property type="entry name" value="DUF1688"/>
    <property type="match status" value="1"/>
</dbReference>
<keyword evidence="2" id="KW-1185">Reference proteome</keyword>
<sequence length="441" mass="49738">MSSSELEYLYSIRSVRDTNQCTDGLIEENRLTNFDVDSSKFDSVVDFVISTIESSYETKESLLTIPIHGRYQHFEGNGKPRLTNLINDQLKGETDLEICKKLVDLFMVSVLLDAGAGNEWKYTEDDGTVVSRSEGLAVASFHMFSNGDFSDSKKDKYQVNGSKLANFSEEEMKKGFQVTSSNPIAGFEGRYQMIRHLGQTLVENKEVFGEDARPGNMVDYLIANKAKGRQLDLEDLWMCLIKSLQPIWPTEGRIKVSGETIGDVWFLQNRIDYSKKKFGKDDVPEWSKVVTFHKLVQWLTYSLFLPLIKYGHFEILNANYMTGLPEYRNGGLFVDLGLLTLKPDQLARGLEFSKKVGFNPEIPTFTPEDDVIVEWRSCIICLLDRLLPLVNGKMGISGTKYEMSLPQLIEAGSWSSGRAIAKKLRSNGGPPIELFADGTVF</sequence>
<organism evidence="1 2">
    <name type="scientific">Brettanomyces naardenensis</name>
    <name type="common">Yeast</name>
    <dbReference type="NCBI Taxonomy" id="13370"/>
    <lineage>
        <taxon>Eukaryota</taxon>
        <taxon>Fungi</taxon>
        <taxon>Dikarya</taxon>
        <taxon>Ascomycota</taxon>
        <taxon>Saccharomycotina</taxon>
        <taxon>Pichiomycetes</taxon>
        <taxon>Pichiales</taxon>
        <taxon>Pichiaceae</taxon>
        <taxon>Brettanomyces</taxon>
    </lineage>
</organism>
<evidence type="ECO:0000313" key="2">
    <source>
        <dbReference type="Proteomes" id="UP000290900"/>
    </source>
</evidence>
<dbReference type="PANTHER" id="PTHR31687">
    <property type="match status" value="1"/>
</dbReference>
<accession>A0A448YEM4</accession>
<name>A0A448YEM4_BRENA</name>
<dbReference type="OrthoDB" id="2153176at2759"/>
<reference evidence="1 2" key="1">
    <citation type="submission" date="2018-12" db="EMBL/GenBank/DDBJ databases">
        <authorList>
            <person name="Tiukova I."/>
            <person name="Dainat J."/>
        </authorList>
    </citation>
    <scope>NUCLEOTIDE SEQUENCE [LARGE SCALE GENOMIC DNA]</scope>
</reference>
<evidence type="ECO:0000313" key="1">
    <source>
        <dbReference type="EMBL" id="VEU19374.1"/>
    </source>
</evidence>
<protein>
    <submittedName>
        <fullName evidence="1">DEKNAAC100443</fullName>
    </submittedName>
</protein>
<gene>
    <name evidence="1" type="ORF">BRENAR_LOCUS111</name>
</gene>
<dbReference type="AlphaFoldDB" id="A0A448YEM4"/>
<dbReference type="EMBL" id="CAACVR010000001">
    <property type="protein sequence ID" value="VEU19374.1"/>
    <property type="molecule type" value="Genomic_DNA"/>
</dbReference>
<proteinExistence type="predicted"/>